<feature type="transmembrane region" description="Helical" evidence="9">
    <location>
        <begin position="105"/>
        <end position="128"/>
    </location>
</feature>
<feature type="transmembrane region" description="Helical" evidence="9">
    <location>
        <begin position="75"/>
        <end position="93"/>
    </location>
</feature>
<feature type="transmembrane region" description="Helical" evidence="9">
    <location>
        <begin position="278"/>
        <end position="300"/>
    </location>
</feature>
<dbReference type="STRING" id="742823.HMPREF9465_00304"/>
<keyword evidence="3" id="KW-0813">Transport</keyword>
<evidence type="ECO:0000256" key="2">
    <source>
        <dbReference type="ARBA" id="ARBA00009773"/>
    </source>
</evidence>
<feature type="transmembrane region" description="Helical" evidence="9">
    <location>
        <begin position="189"/>
        <end position="215"/>
    </location>
</feature>
<name>K1JPC5_9BURK</name>
<organism evidence="10 11">
    <name type="scientific">Sutterella wadsworthensis 2_1_59BFAA</name>
    <dbReference type="NCBI Taxonomy" id="742823"/>
    <lineage>
        <taxon>Bacteria</taxon>
        <taxon>Pseudomonadati</taxon>
        <taxon>Pseudomonadota</taxon>
        <taxon>Betaproteobacteria</taxon>
        <taxon>Burkholderiales</taxon>
        <taxon>Sutterellaceae</taxon>
        <taxon>Sutterella</taxon>
    </lineage>
</organism>
<dbReference type="InterPro" id="IPR002549">
    <property type="entry name" value="AI-2E-like"/>
</dbReference>
<feature type="region of interest" description="Disordered" evidence="8">
    <location>
        <begin position="393"/>
        <end position="430"/>
    </location>
</feature>
<dbReference type="Proteomes" id="UP000005835">
    <property type="component" value="Unassembled WGS sequence"/>
</dbReference>
<feature type="transmembrane region" description="Helical" evidence="9">
    <location>
        <begin position="349"/>
        <end position="374"/>
    </location>
</feature>
<dbReference type="RefSeq" id="WP_005433431.1">
    <property type="nucleotide sequence ID" value="NZ_JH815513.1"/>
</dbReference>
<dbReference type="AlphaFoldDB" id="K1JPC5"/>
<evidence type="ECO:0000313" key="10">
    <source>
        <dbReference type="EMBL" id="EKB32076.1"/>
    </source>
</evidence>
<comment type="subcellular location">
    <subcellularLocation>
        <location evidence="1">Cell membrane</location>
        <topology evidence="1">Multi-pass membrane protein</topology>
    </subcellularLocation>
</comment>
<evidence type="ECO:0008006" key="12">
    <source>
        <dbReference type="Google" id="ProtNLM"/>
    </source>
</evidence>
<feature type="region of interest" description="Disordered" evidence="8">
    <location>
        <begin position="1"/>
        <end position="35"/>
    </location>
</feature>
<evidence type="ECO:0000256" key="3">
    <source>
        <dbReference type="ARBA" id="ARBA00022448"/>
    </source>
</evidence>
<feature type="compositionally biased region" description="Polar residues" evidence="8">
    <location>
        <begin position="413"/>
        <end position="430"/>
    </location>
</feature>
<evidence type="ECO:0000256" key="9">
    <source>
        <dbReference type="SAM" id="Phobius"/>
    </source>
</evidence>
<comment type="caution">
    <text evidence="10">The sequence shown here is derived from an EMBL/GenBank/DDBJ whole genome shotgun (WGS) entry which is preliminary data.</text>
</comment>
<protein>
    <recommendedName>
        <fullName evidence="12">AI-2E family transporter</fullName>
    </recommendedName>
</protein>
<feature type="transmembrane region" description="Helical" evidence="9">
    <location>
        <begin position="312"/>
        <end position="329"/>
    </location>
</feature>
<evidence type="ECO:0000256" key="5">
    <source>
        <dbReference type="ARBA" id="ARBA00022692"/>
    </source>
</evidence>
<evidence type="ECO:0000256" key="6">
    <source>
        <dbReference type="ARBA" id="ARBA00022989"/>
    </source>
</evidence>
<dbReference type="PANTHER" id="PTHR21716">
    <property type="entry name" value="TRANSMEMBRANE PROTEIN"/>
    <property type="match status" value="1"/>
</dbReference>
<proteinExistence type="inferred from homology"/>
<dbReference type="Pfam" id="PF01594">
    <property type="entry name" value="AI-2E_transport"/>
    <property type="match status" value="1"/>
</dbReference>
<evidence type="ECO:0000256" key="1">
    <source>
        <dbReference type="ARBA" id="ARBA00004651"/>
    </source>
</evidence>
<dbReference type="eggNOG" id="COG0628">
    <property type="taxonomic scope" value="Bacteria"/>
</dbReference>
<keyword evidence="11" id="KW-1185">Reference proteome</keyword>
<sequence length="430" mass="45926">MNQPDTRTGAEPGPSAQAAQPEPHAQSPAAERNRGPQTLRSMLSFSERVDLLIRVVLAVAVSIGCYFIIEPFLTAIVIAAILAVVTWPLFASARSSAGGSTTLPALLMVFLLIIGVLIPSSFLLIALAQQIPKGISVIREWIASGFTIPPAISEIPGIGPWLHDQLLFAIDPASLSTTMQKLLEPLSAALLNAAVNVSNILLQLALVTFIVFFFYRDGAWFADRVQALMKRVSGDLSNELTKILVNTTRSVVFGLVGTALGQAVVAGIGFWIAGVPGILMLCTLVFVLSIVPIGPPLVWGPSAIWLYSQGETGMAVFLVLWGLLAVSSVDNFLKPILIARGSSLPLALIFLGVFGGVIAFGFLGLILGPILLAVGLSMLQAWLKNPILAAKLDPDRPRRSRRPIKLEKRESTQTKGNSLDNPSDQENTSE</sequence>
<keyword evidence="4" id="KW-1003">Cell membrane</keyword>
<gene>
    <name evidence="10" type="ORF">HMPREF9465_00304</name>
</gene>
<dbReference type="PANTHER" id="PTHR21716:SF67">
    <property type="entry name" value="TRANSPORT PROTEIN YDIK-RELATED"/>
    <property type="match status" value="1"/>
</dbReference>
<evidence type="ECO:0000256" key="4">
    <source>
        <dbReference type="ARBA" id="ARBA00022475"/>
    </source>
</evidence>
<keyword evidence="5 9" id="KW-0812">Transmembrane</keyword>
<dbReference type="PATRIC" id="fig|742823.3.peg.297"/>
<accession>K1JPC5</accession>
<dbReference type="EMBL" id="ADMG01000009">
    <property type="protein sequence ID" value="EKB32076.1"/>
    <property type="molecule type" value="Genomic_DNA"/>
</dbReference>
<comment type="similarity">
    <text evidence="2">Belongs to the autoinducer-2 exporter (AI-2E) (TC 2.A.86) family.</text>
</comment>
<evidence type="ECO:0000313" key="11">
    <source>
        <dbReference type="Proteomes" id="UP000005835"/>
    </source>
</evidence>
<evidence type="ECO:0000256" key="8">
    <source>
        <dbReference type="SAM" id="MobiDB-lite"/>
    </source>
</evidence>
<evidence type="ECO:0000256" key="7">
    <source>
        <dbReference type="ARBA" id="ARBA00023136"/>
    </source>
</evidence>
<feature type="transmembrane region" description="Helical" evidence="9">
    <location>
        <begin position="51"/>
        <end position="69"/>
    </location>
</feature>
<feature type="transmembrane region" description="Helical" evidence="9">
    <location>
        <begin position="251"/>
        <end position="272"/>
    </location>
</feature>
<dbReference type="GO" id="GO:0005886">
    <property type="term" value="C:plasma membrane"/>
    <property type="evidence" value="ECO:0007669"/>
    <property type="project" value="UniProtKB-SubCell"/>
</dbReference>
<dbReference type="HOGENOM" id="CLU_041771_1_0_4"/>
<keyword evidence="7 9" id="KW-0472">Membrane</keyword>
<keyword evidence="6 9" id="KW-1133">Transmembrane helix</keyword>
<reference evidence="10 11" key="1">
    <citation type="submission" date="2012-05" db="EMBL/GenBank/DDBJ databases">
        <title>The Genome Sequence of Sutterella wadsworthensis 2_1_59BFAA.</title>
        <authorList>
            <consortium name="The Broad Institute Genome Sequencing Platform"/>
            <person name="Earl A."/>
            <person name="Ward D."/>
            <person name="Feldgarden M."/>
            <person name="Gevers D."/>
            <person name="Daigneault M."/>
            <person name="Strauss J."/>
            <person name="Allen-Vercoe E."/>
            <person name="Walker B."/>
            <person name="Young S.K."/>
            <person name="Zeng Q."/>
            <person name="Gargeya S."/>
            <person name="Fitzgerald M."/>
            <person name="Haas B."/>
            <person name="Abouelleil A."/>
            <person name="Alvarado L."/>
            <person name="Arachchi H.M."/>
            <person name="Berlin A.M."/>
            <person name="Chapman S.B."/>
            <person name="Goldberg J."/>
            <person name="Griggs A."/>
            <person name="Gujja S."/>
            <person name="Hansen M."/>
            <person name="Howarth C."/>
            <person name="Imamovic A."/>
            <person name="Larimer J."/>
            <person name="McCowen C."/>
            <person name="Montmayeur A."/>
            <person name="Murphy C."/>
            <person name="Neiman D."/>
            <person name="Pearson M."/>
            <person name="Priest M."/>
            <person name="Roberts A."/>
            <person name="Saif S."/>
            <person name="Shea T."/>
            <person name="Sisk P."/>
            <person name="Sykes S."/>
            <person name="Wortman J."/>
            <person name="Nusbaum C."/>
            <person name="Birren B."/>
        </authorList>
    </citation>
    <scope>NUCLEOTIDE SEQUENCE [LARGE SCALE GENOMIC DNA]</scope>
    <source>
        <strain evidence="10 11">2_1_59BFAA</strain>
    </source>
</reference>